<organism evidence="2 3">
    <name type="scientific">Thermovenabulum gondwanense</name>
    <dbReference type="NCBI Taxonomy" id="520767"/>
    <lineage>
        <taxon>Bacteria</taxon>
        <taxon>Bacillati</taxon>
        <taxon>Bacillota</taxon>
        <taxon>Clostridia</taxon>
        <taxon>Thermosediminibacterales</taxon>
        <taxon>Thermosediminibacteraceae</taxon>
        <taxon>Thermovenabulum</taxon>
    </lineage>
</organism>
<evidence type="ECO:0000313" key="2">
    <source>
        <dbReference type="EMBL" id="KYO65184.1"/>
    </source>
</evidence>
<dbReference type="GO" id="GO:0003676">
    <property type="term" value="F:nucleic acid binding"/>
    <property type="evidence" value="ECO:0007669"/>
    <property type="project" value="InterPro"/>
</dbReference>
<dbReference type="GO" id="GO:0004523">
    <property type="term" value="F:RNA-DNA hybrid ribonuclease activity"/>
    <property type="evidence" value="ECO:0007669"/>
    <property type="project" value="InterPro"/>
</dbReference>
<feature type="domain" description="RNase H type-1" evidence="1">
    <location>
        <begin position="1"/>
        <end position="131"/>
    </location>
</feature>
<dbReference type="PROSITE" id="PS50879">
    <property type="entry name" value="RNASE_H_1"/>
    <property type="match status" value="1"/>
</dbReference>
<dbReference type="Gene3D" id="3.30.420.10">
    <property type="entry name" value="Ribonuclease H-like superfamily/Ribonuclease H"/>
    <property type="match status" value="1"/>
</dbReference>
<gene>
    <name evidence="2" type="primary">rnhA</name>
    <name evidence="2" type="ORF">ATZ99_17730</name>
</gene>
<dbReference type="CDD" id="cd09279">
    <property type="entry name" value="RNase_HI_like"/>
    <property type="match status" value="1"/>
</dbReference>
<dbReference type="AlphaFoldDB" id="A0A161PW04"/>
<accession>A0A161PW04</accession>
<evidence type="ECO:0000259" key="1">
    <source>
        <dbReference type="PROSITE" id="PS50879"/>
    </source>
</evidence>
<dbReference type="OrthoDB" id="7845843at2"/>
<comment type="caution">
    <text evidence="2">The sequence shown here is derived from an EMBL/GenBank/DDBJ whole genome shotgun (WGS) entry which is preliminary data.</text>
</comment>
<dbReference type="InterPro" id="IPR012337">
    <property type="entry name" value="RNaseH-like_sf"/>
</dbReference>
<dbReference type="SUPFAM" id="SSF53098">
    <property type="entry name" value="Ribonuclease H-like"/>
    <property type="match status" value="1"/>
</dbReference>
<dbReference type="InterPro" id="IPR036397">
    <property type="entry name" value="RNaseH_sf"/>
</dbReference>
<proteinExistence type="predicted"/>
<dbReference type="PANTHER" id="PTHR48475:SF1">
    <property type="entry name" value="RNASE H TYPE-1 DOMAIN-CONTAINING PROTEIN"/>
    <property type="match status" value="1"/>
</dbReference>
<sequence length="143" mass="16150">MKKLTLYTDGASRGNPGDAGIGIVIIDEEGNIVKEISDYIGQTTNNIAEYKALITGLKEALELECEEVNVFTDSELMVKQIQGEYQVKNEGLKPLYKEVFELIKEFKKFSICHVRREMNKRADELANEGIDLALSEDEIEVDF</sequence>
<name>A0A161PW04_9FIRM</name>
<keyword evidence="3" id="KW-1185">Reference proteome</keyword>
<dbReference type="InterPro" id="IPR002156">
    <property type="entry name" value="RNaseH_domain"/>
</dbReference>
<dbReference type="Proteomes" id="UP000075737">
    <property type="component" value="Unassembled WGS sequence"/>
</dbReference>
<protein>
    <submittedName>
        <fullName evidence="2">14.7 kDa ribonuclease H-like protein</fullName>
    </submittedName>
</protein>
<dbReference type="PANTHER" id="PTHR48475">
    <property type="entry name" value="RIBONUCLEASE H"/>
    <property type="match status" value="1"/>
</dbReference>
<dbReference type="RefSeq" id="WP_068748886.1">
    <property type="nucleotide sequence ID" value="NZ_LOHZ01000037.1"/>
</dbReference>
<dbReference type="STRING" id="520767.ATZ99_17730"/>
<dbReference type="Pfam" id="PF13456">
    <property type="entry name" value="RVT_3"/>
    <property type="match status" value="1"/>
</dbReference>
<reference evidence="2 3" key="1">
    <citation type="submission" date="2015-12" db="EMBL/GenBank/DDBJ databases">
        <title>Draft genome of Thermovenabulum gondwanense isolated from a red thermophilic microbial mat colonisisng an outflow channel of a bore well.</title>
        <authorList>
            <person name="Patel B.K."/>
        </authorList>
    </citation>
    <scope>NUCLEOTIDE SEQUENCE [LARGE SCALE GENOMIC DNA]</scope>
    <source>
        <strain evidence="2 3">R270</strain>
    </source>
</reference>
<dbReference type="EMBL" id="LOHZ01000037">
    <property type="protein sequence ID" value="KYO65184.1"/>
    <property type="molecule type" value="Genomic_DNA"/>
</dbReference>
<evidence type="ECO:0000313" key="3">
    <source>
        <dbReference type="Proteomes" id="UP000075737"/>
    </source>
</evidence>
<dbReference type="FunFam" id="3.30.420.10:FF:000076">
    <property type="entry name" value="RBR-type E3 ubiquitin transferase"/>
    <property type="match status" value="1"/>
</dbReference>